<sequence>MKSSYSNNNARRLVILGLFIALIIIQSWVPFLGFITIGPIAMTIIPITVILSTLWLGTRDGMILGLVFGLNSLVRAWLIGNPIERMIFTSPLVSVLPRILMPLLLGLCIKYILDRFPDSTKGAVAGFVGSILNTILVLGAIGIFKPTEYIGAIDGANVSQIWPILWGIVTANGIPEAILATIITPIIFIGVNRSRR</sequence>
<evidence type="ECO:0000313" key="2">
    <source>
        <dbReference type="EMBL" id="TLQ49198.1"/>
    </source>
</evidence>
<dbReference type="GO" id="GO:0022857">
    <property type="term" value="F:transmembrane transporter activity"/>
    <property type="evidence" value="ECO:0007669"/>
    <property type="project" value="InterPro"/>
</dbReference>
<evidence type="ECO:0000256" key="1">
    <source>
        <dbReference type="SAM" id="Phobius"/>
    </source>
</evidence>
<dbReference type="Gene3D" id="1.10.1760.20">
    <property type="match status" value="1"/>
</dbReference>
<keyword evidence="1" id="KW-0472">Membrane</keyword>
<organism evidence="2 3">
    <name type="scientific">Ruoffia tabacinasalis</name>
    <dbReference type="NCBI Taxonomy" id="87458"/>
    <lineage>
        <taxon>Bacteria</taxon>
        <taxon>Bacillati</taxon>
        <taxon>Bacillota</taxon>
        <taxon>Bacilli</taxon>
        <taxon>Lactobacillales</taxon>
        <taxon>Aerococcaceae</taxon>
        <taxon>Ruoffia</taxon>
    </lineage>
</organism>
<feature type="transmembrane region" description="Helical" evidence="1">
    <location>
        <begin position="12"/>
        <end position="29"/>
    </location>
</feature>
<dbReference type="RefSeq" id="WP_138403729.1">
    <property type="nucleotide sequence ID" value="NZ_JBQKLU010000002.1"/>
</dbReference>
<keyword evidence="1" id="KW-1133">Transmembrane helix</keyword>
<gene>
    <name evidence="2" type="ORF">FEZ33_02060</name>
</gene>
<comment type="caution">
    <text evidence="2">The sequence shown here is derived from an EMBL/GenBank/DDBJ whole genome shotgun (WGS) entry which is preliminary data.</text>
</comment>
<dbReference type="Proteomes" id="UP000306420">
    <property type="component" value="Unassembled WGS sequence"/>
</dbReference>
<protein>
    <submittedName>
        <fullName evidence="2">ECF transporter S component</fullName>
    </submittedName>
</protein>
<feature type="transmembrane region" description="Helical" evidence="1">
    <location>
        <begin position="95"/>
        <end position="113"/>
    </location>
</feature>
<reference evidence="2 3" key="1">
    <citation type="submission" date="2019-05" db="EMBL/GenBank/DDBJ databases">
        <title>The metagenome of a microbial culture collection derived from dairy environment covers the genomic content of the human microbiome.</title>
        <authorList>
            <person name="Roder T."/>
            <person name="Wuthrich D."/>
            <person name="Sattari Z."/>
            <person name="Von Ah U."/>
            <person name="Bar C."/>
            <person name="Ronchi F."/>
            <person name="Macpherson A.J."/>
            <person name="Ganal-Vonarburg S.C."/>
            <person name="Bruggmann R."/>
            <person name="Vergeres G."/>
        </authorList>
    </citation>
    <scope>NUCLEOTIDE SEQUENCE [LARGE SCALE GENOMIC DNA]</scope>
    <source>
        <strain evidence="2 3">FAM 24227</strain>
    </source>
</reference>
<accession>A0A5R9ENI7</accession>
<dbReference type="AlphaFoldDB" id="A0A5R9ENI7"/>
<evidence type="ECO:0000313" key="3">
    <source>
        <dbReference type="Proteomes" id="UP000306420"/>
    </source>
</evidence>
<name>A0A5R9ENI7_9LACT</name>
<dbReference type="InterPro" id="IPR024529">
    <property type="entry name" value="ECF_trnsprt_substrate-spec"/>
</dbReference>
<feature type="transmembrane region" description="Helical" evidence="1">
    <location>
        <begin position="35"/>
        <end position="56"/>
    </location>
</feature>
<proteinExistence type="predicted"/>
<dbReference type="OrthoDB" id="9813540at2"/>
<keyword evidence="1" id="KW-0812">Transmembrane</keyword>
<feature type="transmembrane region" description="Helical" evidence="1">
    <location>
        <begin position="125"/>
        <end position="144"/>
    </location>
</feature>
<feature type="transmembrane region" description="Helical" evidence="1">
    <location>
        <begin position="164"/>
        <end position="191"/>
    </location>
</feature>
<dbReference type="EMBL" id="VBSP01000003">
    <property type="protein sequence ID" value="TLQ49198.1"/>
    <property type="molecule type" value="Genomic_DNA"/>
</dbReference>
<dbReference type="Pfam" id="PF12822">
    <property type="entry name" value="ECF_trnsprt"/>
    <property type="match status" value="1"/>
</dbReference>
<feature type="transmembrane region" description="Helical" evidence="1">
    <location>
        <begin position="63"/>
        <end position="83"/>
    </location>
</feature>